<reference evidence="9" key="1">
    <citation type="submission" date="2016-10" db="EMBL/GenBank/DDBJ databases">
        <authorList>
            <person name="Varghese N."/>
            <person name="Submissions S."/>
        </authorList>
    </citation>
    <scope>NUCLEOTIDE SEQUENCE [LARGE SCALE GENOMIC DNA]</scope>
    <source>
        <strain evidence="9">DSM 11526</strain>
    </source>
</reference>
<dbReference type="Pfam" id="PF08543">
    <property type="entry name" value="Phos_pyr_kin"/>
    <property type="match status" value="1"/>
</dbReference>
<evidence type="ECO:0000313" key="9">
    <source>
        <dbReference type="Proteomes" id="UP000242469"/>
    </source>
</evidence>
<dbReference type="GO" id="GO:0008902">
    <property type="term" value="F:hydroxymethylpyrimidine kinase activity"/>
    <property type="evidence" value="ECO:0007669"/>
    <property type="project" value="UniProtKB-EC"/>
</dbReference>
<dbReference type="Gene3D" id="3.40.1190.20">
    <property type="match status" value="1"/>
</dbReference>
<dbReference type="InterPro" id="IPR004399">
    <property type="entry name" value="HMP/HMP-P_kinase_dom"/>
</dbReference>
<dbReference type="GO" id="GO:0008972">
    <property type="term" value="F:phosphomethylpyrimidine kinase activity"/>
    <property type="evidence" value="ECO:0007669"/>
    <property type="project" value="InterPro"/>
</dbReference>
<dbReference type="GO" id="GO:0005524">
    <property type="term" value="F:ATP binding"/>
    <property type="evidence" value="ECO:0007669"/>
    <property type="project" value="UniProtKB-KW"/>
</dbReference>
<dbReference type="NCBIfam" id="TIGR00097">
    <property type="entry name" value="HMP-P_kinase"/>
    <property type="match status" value="1"/>
</dbReference>
<dbReference type="PANTHER" id="PTHR20858:SF17">
    <property type="entry name" value="HYDROXYMETHYLPYRIMIDINE_PHOSPHOMETHYLPYRIMIDINE KINASE THI20-RELATED"/>
    <property type="match status" value="1"/>
</dbReference>
<keyword evidence="9" id="KW-1185">Reference proteome</keyword>
<dbReference type="InterPro" id="IPR029056">
    <property type="entry name" value="Ribokinase-like"/>
</dbReference>
<dbReference type="OrthoDB" id="9810880at2"/>
<dbReference type="PANTHER" id="PTHR20858">
    <property type="entry name" value="PHOSPHOMETHYLPYRIMIDINE KINASE"/>
    <property type="match status" value="1"/>
</dbReference>
<dbReference type="CDD" id="cd01169">
    <property type="entry name" value="HMPP_kinase"/>
    <property type="match status" value="1"/>
</dbReference>
<keyword evidence="4" id="KW-0547">Nucleotide-binding</keyword>
<dbReference type="GO" id="GO:0005829">
    <property type="term" value="C:cytosol"/>
    <property type="evidence" value="ECO:0007669"/>
    <property type="project" value="TreeGrafter"/>
</dbReference>
<evidence type="ECO:0000256" key="3">
    <source>
        <dbReference type="ARBA" id="ARBA00022679"/>
    </source>
</evidence>
<evidence type="ECO:0000256" key="5">
    <source>
        <dbReference type="ARBA" id="ARBA00022777"/>
    </source>
</evidence>
<evidence type="ECO:0000256" key="1">
    <source>
        <dbReference type="ARBA" id="ARBA00004948"/>
    </source>
</evidence>
<dbReference type="Proteomes" id="UP000242469">
    <property type="component" value="Unassembled WGS sequence"/>
</dbReference>
<dbReference type="GO" id="GO:0009229">
    <property type="term" value="P:thiamine diphosphate biosynthetic process"/>
    <property type="evidence" value="ECO:0007669"/>
    <property type="project" value="UniProtKB-UniPathway"/>
</dbReference>
<proteinExistence type="predicted"/>
<evidence type="ECO:0000256" key="2">
    <source>
        <dbReference type="ARBA" id="ARBA00012135"/>
    </source>
</evidence>
<dbReference type="RefSeq" id="WP_091827856.1">
    <property type="nucleotide sequence ID" value="NZ_FNRJ01000021.1"/>
</dbReference>
<evidence type="ECO:0000256" key="6">
    <source>
        <dbReference type="ARBA" id="ARBA00022840"/>
    </source>
</evidence>
<dbReference type="FunFam" id="3.40.1190.20:FF:000003">
    <property type="entry name" value="Phosphomethylpyrimidine kinase ThiD"/>
    <property type="match status" value="1"/>
</dbReference>
<comment type="pathway">
    <text evidence="1">Cofactor biosynthesis; thiamine diphosphate biosynthesis.</text>
</comment>
<keyword evidence="6" id="KW-0067">ATP-binding</keyword>
<dbReference type="EC" id="2.7.1.49" evidence="2"/>
<protein>
    <recommendedName>
        <fullName evidence="2">hydroxymethylpyrimidine kinase</fullName>
        <ecNumber evidence="2">2.7.1.49</ecNumber>
    </recommendedName>
</protein>
<dbReference type="EMBL" id="FNRJ01000021">
    <property type="protein sequence ID" value="SEB13570.1"/>
    <property type="molecule type" value="Genomic_DNA"/>
</dbReference>
<evidence type="ECO:0000256" key="4">
    <source>
        <dbReference type="ARBA" id="ARBA00022741"/>
    </source>
</evidence>
<gene>
    <name evidence="8" type="ORF">SAMN02745729_12111</name>
</gene>
<keyword evidence="5 8" id="KW-0418">Kinase</keyword>
<organism evidence="8 9">
    <name type="scientific">Marinobacterium iners DSM 11526</name>
    <dbReference type="NCBI Taxonomy" id="1122198"/>
    <lineage>
        <taxon>Bacteria</taxon>
        <taxon>Pseudomonadati</taxon>
        <taxon>Pseudomonadota</taxon>
        <taxon>Gammaproteobacteria</taxon>
        <taxon>Oceanospirillales</taxon>
        <taxon>Oceanospirillaceae</taxon>
        <taxon>Marinobacterium</taxon>
    </lineage>
</organism>
<evidence type="ECO:0000313" key="8">
    <source>
        <dbReference type="EMBL" id="SEB13570.1"/>
    </source>
</evidence>
<evidence type="ECO:0000259" key="7">
    <source>
        <dbReference type="Pfam" id="PF08543"/>
    </source>
</evidence>
<dbReference type="AlphaFoldDB" id="A0A1H4GWT6"/>
<dbReference type="SUPFAM" id="SSF53613">
    <property type="entry name" value="Ribokinase-like"/>
    <property type="match status" value="1"/>
</dbReference>
<name>A0A1H4GWT6_9GAMM</name>
<dbReference type="InterPro" id="IPR013749">
    <property type="entry name" value="PM/HMP-P_kinase-1"/>
</dbReference>
<sequence length="272" mass="28438">MTHAHTPIALTIAGSDSGGGAGIQADLKTFSALGVFGTSVITALTAQNTREVRAIHDVPPAFIADQLNTVLDDIHIDALKIGMLSRPETITTIATILRDRGLRNIVLDPVMVAKSGDKLLADESVEALRSELLPLATLITPNLPESAVLLGAPEATDTDAMLTQARELLALGPQAVLVKGGHLTDSASDDSADLLLMDGQTHWLPAKRIPTANTHGTGCTLSSAIAAGLARGRDMHTAVAEAKTYITAAITAADRLQVGSGHGPTHHFHAWW</sequence>
<keyword evidence="3" id="KW-0808">Transferase</keyword>
<dbReference type="STRING" id="1122198.SAMN02745729_12111"/>
<dbReference type="UniPathway" id="UPA00060">
    <property type="reaction ID" value="UER00138"/>
</dbReference>
<dbReference type="GO" id="GO:0009228">
    <property type="term" value="P:thiamine biosynthetic process"/>
    <property type="evidence" value="ECO:0007669"/>
    <property type="project" value="InterPro"/>
</dbReference>
<accession>A0A1H4GWT6</accession>
<feature type="domain" description="Pyridoxamine kinase/Phosphomethylpyrimidine kinase" evidence="7">
    <location>
        <begin position="16"/>
        <end position="266"/>
    </location>
</feature>